<organism evidence="1 2">
    <name type="scientific">Achromobacter xylosoxidans (strain A8)</name>
    <dbReference type="NCBI Taxonomy" id="762376"/>
    <lineage>
        <taxon>Bacteria</taxon>
        <taxon>Pseudomonadati</taxon>
        <taxon>Pseudomonadota</taxon>
        <taxon>Betaproteobacteria</taxon>
        <taxon>Burkholderiales</taxon>
        <taxon>Alcaligenaceae</taxon>
        <taxon>Achromobacter</taxon>
    </lineage>
</organism>
<dbReference type="AlphaFoldDB" id="E3HGS0"/>
<dbReference type="Proteomes" id="UP000006876">
    <property type="component" value="Chromosome"/>
</dbReference>
<reference evidence="1 2" key="1">
    <citation type="journal article" date="2011" name="J. Bacteriol.">
        <title>Complete genome sequence of the haloaromatic acid-degrading bacterium Achromobacter xylosoxidans A8.</title>
        <authorList>
            <person name="Strnad H."/>
            <person name="Ridl J."/>
            <person name="Paces J."/>
            <person name="Kolar M."/>
            <person name="Vlcek C."/>
            <person name="Paces V."/>
        </authorList>
    </citation>
    <scope>NUCLEOTIDE SEQUENCE [LARGE SCALE GENOMIC DNA]</scope>
    <source>
        <strain evidence="1 2">A8</strain>
    </source>
</reference>
<name>E3HGS0_ACHXA</name>
<sequence length="43" mass="4703">MLAGHVSLDAIRRGEVDLLDLMKLNALMDAQDAARAHASRKTQ</sequence>
<accession>E3HGS0</accession>
<gene>
    <name evidence="1" type="ordered locus">AXYL_02077</name>
</gene>
<evidence type="ECO:0000313" key="1">
    <source>
        <dbReference type="EMBL" id="ADP15406.1"/>
    </source>
</evidence>
<protein>
    <submittedName>
        <fullName evidence="1">Uncharacterized protein</fullName>
    </submittedName>
</protein>
<dbReference type="EMBL" id="CP002287">
    <property type="protein sequence ID" value="ADP15406.1"/>
    <property type="molecule type" value="Genomic_DNA"/>
</dbReference>
<evidence type="ECO:0000313" key="2">
    <source>
        <dbReference type="Proteomes" id="UP000006876"/>
    </source>
</evidence>
<dbReference type="HOGENOM" id="CLU_218215_0_0_4"/>
<proteinExistence type="predicted"/>
<dbReference type="KEGG" id="axy:AXYL_02077"/>